<organism evidence="1 2">
    <name type="scientific">Massilia timonae</name>
    <dbReference type="NCBI Taxonomy" id="47229"/>
    <lineage>
        <taxon>Bacteria</taxon>
        <taxon>Pseudomonadati</taxon>
        <taxon>Pseudomonadota</taxon>
        <taxon>Betaproteobacteria</taxon>
        <taxon>Burkholderiales</taxon>
        <taxon>Oxalobacteraceae</taxon>
        <taxon>Telluria group</taxon>
        <taxon>Massilia</taxon>
    </lineage>
</organism>
<comment type="caution">
    <text evidence="1">The sequence shown here is derived from an EMBL/GenBank/DDBJ whole genome shotgun (WGS) entry which is preliminary data.</text>
</comment>
<reference evidence="1 2" key="1">
    <citation type="submission" date="2014-10" db="EMBL/GenBank/DDBJ databases">
        <authorList>
            <person name="Seo M.-J."/>
            <person name="Seok Y.J."/>
            <person name="Cha I.-T."/>
        </authorList>
    </citation>
    <scope>NUCLEOTIDE SEQUENCE [LARGE SCALE GENOMIC DNA]</scope>
    <source>
        <strain evidence="1 2">NEU</strain>
    </source>
</reference>
<dbReference type="EMBL" id="JRYB01000001">
    <property type="protein sequence ID" value="OIJ42181.1"/>
    <property type="molecule type" value="Genomic_DNA"/>
</dbReference>
<name>A0A1S2NAR1_9BURK</name>
<sequence length="228" mass="25813">MLNTKRLRVSTSSTPMQAAKKRGASVANIWHFQSPKNRKRVVFVGDMVFMYAVIIEGDVNVENYQINDMEIDVCVEGTIQSFTPAIKVQLTNGSTEWIDFQSIRGRGKTSTMVARVHQVMRPVFPGIYRIVTDKDLLGSYVLFENWLNLCGMINRCRHLFCGNEDEILLSFFRQNKQIPLSLLLDSEGVDRARMLASVARALQAGIITADLSKSHLTPVTQLNRCRDE</sequence>
<dbReference type="RefSeq" id="WP_143054581.1">
    <property type="nucleotide sequence ID" value="NZ_JRYB01000001.1"/>
</dbReference>
<dbReference type="AlphaFoldDB" id="A0A1S2NAR1"/>
<evidence type="ECO:0000313" key="1">
    <source>
        <dbReference type="EMBL" id="OIJ42181.1"/>
    </source>
</evidence>
<proteinExistence type="predicted"/>
<dbReference type="Proteomes" id="UP000180246">
    <property type="component" value="Unassembled WGS sequence"/>
</dbReference>
<protein>
    <submittedName>
        <fullName evidence="1">Uncharacterized protein</fullName>
    </submittedName>
</protein>
<accession>A0A1S2NAR1</accession>
<gene>
    <name evidence="1" type="ORF">LO55_4165</name>
</gene>
<evidence type="ECO:0000313" key="2">
    <source>
        <dbReference type="Proteomes" id="UP000180246"/>
    </source>
</evidence>